<dbReference type="InterPro" id="IPR029063">
    <property type="entry name" value="SAM-dependent_MTases_sf"/>
</dbReference>
<keyword evidence="5" id="KW-0680">Restriction system</keyword>
<dbReference type="NCBIfam" id="TIGR00675">
    <property type="entry name" value="dcm"/>
    <property type="match status" value="1"/>
</dbReference>
<keyword evidence="4 7" id="KW-0949">S-adenosyl-L-methionine</keyword>
<accession>A0AAU7JER2</accession>
<dbReference type="InterPro" id="IPR050750">
    <property type="entry name" value="C5-MTase"/>
</dbReference>
<organism evidence="9">
    <name type="scientific">Alsobacter sp. KACC 23698</name>
    <dbReference type="NCBI Taxonomy" id="3149229"/>
    <lineage>
        <taxon>Bacteria</taxon>
        <taxon>Pseudomonadati</taxon>
        <taxon>Pseudomonadota</taxon>
        <taxon>Alphaproteobacteria</taxon>
        <taxon>Hyphomicrobiales</taxon>
        <taxon>Alsobacteraceae</taxon>
        <taxon>Alsobacter</taxon>
    </lineage>
</organism>
<feature type="active site" evidence="7">
    <location>
        <position position="80"/>
    </location>
</feature>
<dbReference type="InterPro" id="IPR001525">
    <property type="entry name" value="C5_MeTfrase"/>
</dbReference>
<proteinExistence type="inferred from homology"/>
<protein>
    <recommendedName>
        <fullName evidence="1">DNA (cytosine-5-)-methyltransferase</fullName>
        <ecNumber evidence="1">2.1.1.37</ecNumber>
    </recommendedName>
</protein>
<dbReference type="PROSITE" id="PS51679">
    <property type="entry name" value="SAM_MT_C5"/>
    <property type="match status" value="1"/>
</dbReference>
<evidence type="ECO:0000313" key="9">
    <source>
        <dbReference type="EMBL" id="XBO38798.1"/>
    </source>
</evidence>
<dbReference type="Gene3D" id="3.40.50.150">
    <property type="entry name" value="Vaccinia Virus protein VP39"/>
    <property type="match status" value="1"/>
</dbReference>
<comment type="similarity">
    <text evidence="7 8">Belongs to the class I-like SAM-binding methyltransferase superfamily. C5-methyltransferase family.</text>
</comment>
<dbReference type="PANTHER" id="PTHR46098:SF1">
    <property type="entry name" value="TRNA (CYTOSINE(38)-C(5))-METHYLTRANSFERASE"/>
    <property type="match status" value="1"/>
</dbReference>
<gene>
    <name evidence="9" type="ORF">ABEG18_24415</name>
</gene>
<dbReference type="PRINTS" id="PR00105">
    <property type="entry name" value="C5METTRFRASE"/>
</dbReference>
<dbReference type="PANTHER" id="PTHR46098">
    <property type="entry name" value="TRNA (CYTOSINE(38)-C(5))-METHYLTRANSFERASE"/>
    <property type="match status" value="1"/>
</dbReference>
<evidence type="ECO:0000256" key="7">
    <source>
        <dbReference type="PROSITE-ProRule" id="PRU01016"/>
    </source>
</evidence>
<evidence type="ECO:0000256" key="4">
    <source>
        <dbReference type="ARBA" id="ARBA00022691"/>
    </source>
</evidence>
<evidence type="ECO:0000256" key="5">
    <source>
        <dbReference type="ARBA" id="ARBA00022747"/>
    </source>
</evidence>
<evidence type="ECO:0000256" key="2">
    <source>
        <dbReference type="ARBA" id="ARBA00022603"/>
    </source>
</evidence>
<dbReference type="AlphaFoldDB" id="A0AAU7JER2"/>
<name>A0AAU7JER2_9HYPH</name>
<reference evidence="9" key="1">
    <citation type="submission" date="2024-05" db="EMBL/GenBank/DDBJ databases">
        <authorList>
            <person name="Kim S."/>
            <person name="Heo J."/>
            <person name="Choi H."/>
            <person name="Choi Y."/>
            <person name="Kwon S.-W."/>
            <person name="Kim Y."/>
        </authorList>
    </citation>
    <scope>NUCLEOTIDE SEQUENCE</scope>
    <source>
        <strain evidence="9">KACC 23698</strain>
    </source>
</reference>
<keyword evidence="2 7" id="KW-0489">Methyltransferase</keyword>
<evidence type="ECO:0000256" key="6">
    <source>
        <dbReference type="ARBA" id="ARBA00047422"/>
    </source>
</evidence>
<dbReference type="GO" id="GO:0009307">
    <property type="term" value="P:DNA restriction-modification system"/>
    <property type="evidence" value="ECO:0007669"/>
    <property type="project" value="UniProtKB-KW"/>
</dbReference>
<evidence type="ECO:0000256" key="1">
    <source>
        <dbReference type="ARBA" id="ARBA00011975"/>
    </source>
</evidence>
<keyword evidence="3 7" id="KW-0808">Transferase</keyword>
<evidence type="ECO:0000256" key="8">
    <source>
        <dbReference type="RuleBase" id="RU000416"/>
    </source>
</evidence>
<dbReference type="SUPFAM" id="SSF53335">
    <property type="entry name" value="S-adenosyl-L-methionine-dependent methyltransferases"/>
    <property type="match status" value="1"/>
</dbReference>
<comment type="catalytic activity">
    <reaction evidence="6">
        <text>a 2'-deoxycytidine in DNA + S-adenosyl-L-methionine = a 5-methyl-2'-deoxycytidine in DNA + S-adenosyl-L-homocysteine + H(+)</text>
        <dbReference type="Rhea" id="RHEA:13681"/>
        <dbReference type="Rhea" id="RHEA-COMP:11369"/>
        <dbReference type="Rhea" id="RHEA-COMP:11370"/>
        <dbReference type="ChEBI" id="CHEBI:15378"/>
        <dbReference type="ChEBI" id="CHEBI:57856"/>
        <dbReference type="ChEBI" id="CHEBI:59789"/>
        <dbReference type="ChEBI" id="CHEBI:85452"/>
        <dbReference type="ChEBI" id="CHEBI:85454"/>
        <dbReference type="EC" id="2.1.1.37"/>
    </reaction>
</comment>
<dbReference type="GO" id="GO:0003886">
    <property type="term" value="F:DNA (cytosine-5-)-methyltransferase activity"/>
    <property type="evidence" value="ECO:0007669"/>
    <property type="project" value="UniProtKB-EC"/>
</dbReference>
<evidence type="ECO:0000256" key="3">
    <source>
        <dbReference type="ARBA" id="ARBA00022679"/>
    </source>
</evidence>
<dbReference type="GO" id="GO:0032259">
    <property type="term" value="P:methylation"/>
    <property type="evidence" value="ECO:0007669"/>
    <property type="project" value="UniProtKB-KW"/>
</dbReference>
<dbReference type="EC" id="2.1.1.37" evidence="1"/>
<dbReference type="Gene3D" id="3.90.120.10">
    <property type="entry name" value="DNA Methylase, subunit A, domain 2"/>
    <property type="match status" value="1"/>
</dbReference>
<dbReference type="REBASE" id="836645">
    <property type="entry name" value="M.Asp23698ORF24415P"/>
</dbReference>
<dbReference type="Pfam" id="PF00145">
    <property type="entry name" value="DNA_methylase"/>
    <property type="match status" value="1"/>
</dbReference>
<dbReference type="EMBL" id="CP157484">
    <property type="protein sequence ID" value="XBO38798.1"/>
    <property type="molecule type" value="Genomic_DNA"/>
</dbReference>
<sequence length="388" mass="41153">MGPSFYEFFAGGGMARAGLGPGWRCLFANDFDPRKAAAYRANWGGAEMRVGDIHDLTAGDLPAAGPAGAACDLAWASFPCQDLSLAGGGAGLGGTRSGAFWGFWSLMAGLRDDGRPPRLLVLENVGGALTARGGADFEALCGALERLGYAFGALTLDAVHFLPQSRPRVFFVAAREEAAAGLHGPGPQAWTVSDGLRRAQARLPGSLARHWRWWRLPEPGPRSRSLADILQDSPNDAAWHAPEQTSRLLDLMTPAHRAKVAAAQAAGRRVVGTLYRRTRPDGSGARAQRAEVRFDGVAGCLRTASGGSSRQTILLVEGERIRSRLLSAREAARLMGLPDSYQLPAGYTDAYHLAGDGLAVPVVAHLREHLLEPLLGLGRPMQPAIAAE</sequence>